<name>A0A7Z0BMN9_9GAMM</name>
<reference evidence="1 2" key="1">
    <citation type="submission" date="2020-07" db="EMBL/GenBank/DDBJ databases">
        <title>Genomic analyses of the natural microbiome of Caenorhabditis elegans.</title>
        <authorList>
            <person name="Samuel B."/>
        </authorList>
    </citation>
    <scope>NUCLEOTIDE SEQUENCE [LARGE SCALE GENOMIC DNA]</scope>
    <source>
        <strain evidence="1 2">BIGb0408</strain>
    </source>
</reference>
<organism evidence="1 2">
    <name type="scientific">Phytopseudomonas flavescens</name>
    <dbReference type="NCBI Taxonomy" id="29435"/>
    <lineage>
        <taxon>Bacteria</taxon>
        <taxon>Pseudomonadati</taxon>
        <taxon>Pseudomonadota</taxon>
        <taxon>Gammaproteobacteria</taxon>
        <taxon>Pseudomonadales</taxon>
        <taxon>Pseudomonadaceae</taxon>
        <taxon>Phytopseudomonas</taxon>
    </lineage>
</organism>
<proteinExistence type="predicted"/>
<keyword evidence="2" id="KW-1185">Reference proteome</keyword>
<evidence type="ECO:0000313" key="2">
    <source>
        <dbReference type="Proteomes" id="UP000578688"/>
    </source>
</evidence>
<protein>
    <submittedName>
        <fullName evidence="1">Uncharacterized protein</fullName>
    </submittedName>
</protein>
<dbReference type="Proteomes" id="UP000578688">
    <property type="component" value="Unassembled WGS sequence"/>
</dbReference>
<comment type="caution">
    <text evidence="1">The sequence shown here is derived from an EMBL/GenBank/DDBJ whole genome shotgun (WGS) entry which is preliminary data.</text>
</comment>
<dbReference type="AlphaFoldDB" id="A0A7Z0BMN9"/>
<sequence length="33" mass="3507">MIWIAIAITVSLVSLLGAGAYTLLQILGEFSQN</sequence>
<gene>
    <name evidence="1" type="ORF">FHR27_001277</name>
</gene>
<dbReference type="EMBL" id="JACBYV010000001">
    <property type="protein sequence ID" value="NYH72667.1"/>
    <property type="molecule type" value="Genomic_DNA"/>
</dbReference>
<evidence type="ECO:0000313" key="1">
    <source>
        <dbReference type="EMBL" id="NYH72667.1"/>
    </source>
</evidence>
<accession>A0A7Z0BMN9</accession>